<feature type="region of interest" description="Disordered" evidence="3">
    <location>
        <begin position="1"/>
        <end position="34"/>
    </location>
</feature>
<dbReference type="Pfam" id="PF00023">
    <property type="entry name" value="Ank"/>
    <property type="match status" value="1"/>
</dbReference>
<evidence type="ECO:0000256" key="3">
    <source>
        <dbReference type="SAM" id="MobiDB-lite"/>
    </source>
</evidence>
<evidence type="ECO:0000256" key="2">
    <source>
        <dbReference type="ARBA" id="ARBA00023043"/>
    </source>
</evidence>
<dbReference type="Gene3D" id="1.25.40.20">
    <property type="entry name" value="Ankyrin repeat-containing domain"/>
    <property type="match status" value="5"/>
</dbReference>
<dbReference type="InterPro" id="IPR002110">
    <property type="entry name" value="Ankyrin_rpt"/>
</dbReference>
<feature type="compositionally biased region" description="Basic residues" evidence="3">
    <location>
        <begin position="546"/>
        <end position="556"/>
    </location>
</feature>
<dbReference type="PROSITE" id="PS50297">
    <property type="entry name" value="ANK_REP_REGION"/>
    <property type="match status" value="9"/>
</dbReference>
<feature type="compositionally biased region" description="Basic residues" evidence="3">
    <location>
        <begin position="1"/>
        <end position="22"/>
    </location>
</feature>
<protein>
    <submittedName>
        <fullName evidence="4">Uncharacterized protein</fullName>
    </submittedName>
</protein>
<proteinExistence type="predicted"/>
<feature type="region of interest" description="Disordered" evidence="3">
    <location>
        <begin position="545"/>
        <end position="565"/>
    </location>
</feature>
<dbReference type="InterPro" id="IPR036770">
    <property type="entry name" value="Ankyrin_rpt-contain_sf"/>
</dbReference>
<dbReference type="PANTHER" id="PTHR24126">
    <property type="entry name" value="ANKYRIN REPEAT, PH AND SEC7 DOMAIN CONTAINING PROTEIN SECG-RELATED"/>
    <property type="match status" value="1"/>
</dbReference>
<feature type="region of interest" description="Disordered" evidence="3">
    <location>
        <begin position="270"/>
        <end position="325"/>
    </location>
</feature>
<dbReference type="PANTHER" id="PTHR24126:SF14">
    <property type="entry name" value="ANK_REP_REGION DOMAIN-CONTAINING PROTEIN"/>
    <property type="match status" value="1"/>
</dbReference>
<keyword evidence="2" id="KW-0040">ANK repeat</keyword>
<dbReference type="PRINTS" id="PR01415">
    <property type="entry name" value="ANKYRIN"/>
</dbReference>
<organism evidence="4">
    <name type="scientific">viral metagenome</name>
    <dbReference type="NCBI Taxonomy" id="1070528"/>
    <lineage>
        <taxon>unclassified sequences</taxon>
        <taxon>metagenomes</taxon>
        <taxon>organismal metagenomes</taxon>
    </lineage>
</organism>
<name>A0A6C0J433_9ZZZZ</name>
<keyword evidence="1" id="KW-0677">Repeat</keyword>
<feature type="compositionally biased region" description="Basic residues" evidence="3">
    <location>
        <begin position="274"/>
        <end position="306"/>
    </location>
</feature>
<evidence type="ECO:0000256" key="1">
    <source>
        <dbReference type="ARBA" id="ARBA00022737"/>
    </source>
</evidence>
<dbReference type="SMART" id="SM00248">
    <property type="entry name" value="ANK"/>
    <property type="match status" value="13"/>
</dbReference>
<dbReference type="PROSITE" id="PS50088">
    <property type="entry name" value="ANK_REPEAT"/>
    <property type="match status" value="9"/>
</dbReference>
<accession>A0A6C0J433</accession>
<sequence>MGTRRNYRKSTKSNKRFSKTRSKIQTGSGAKCSRSADVMRGDSVEIGMRLLEASSCGNTILVQNILSCREDVNVETRDVNGRTALWMAGWDGHTEIVSMLLKNGADANTRDSSGRTALWTASANGHTEIVSMLLEKGADANTTDDSVQDGRTALWMASANGHTEIVSMLLKNGADRKTDDGTGRTALMMAMPEHRDIVSLLAGQEIKQADDKGSLSVIQDATRKGKVYTKNDNAKNFASPAQRKFFNFDENTGPTLGPYLVTNPKNEWFDRKTLRTNKKNGGKKTKKRKTRKSNRKNIKTRSKKQRGSGAACSRQETQETQEDPNSIHDYLQGAVEEEIPKLVKEYLVKGANPNILILDDDELVPAIIYAARHIKHSAIIMKYLLQYGASVEPGPDTDTTPLIEAAEYGNYNAVYYLLSKKLDEYLLNTGKGVVDINATNGRGITAIVYAAMNEDIRMINLMLNRRKGEIDFNYTLEGLDEGPQNVIDDDDTSTDVARILKKYAIEQQLPCHKIKQEERLQLSHVMKKKRMPPDLTYKIMRDHFGGKGRRKTRSTRQKGGDNVNAKDANGSTALIRASWVGDTKIVAMLLEKGADVNAKDAKGSTALMKASLYGETEIVRMLMEKGADVNAKDNNRSTALMKATLHRHTEIVRMLLEKGADVNVKTGYGSTALVLASWDGNTEIVRMLLENGADVNAKDADGSTALIKASWDGHTEIVRMLLENGADVNAKDADGSTALIKASLNGHTKVVSMLLEKGADVNAKNNAGNTAFFLANRRFLENRPEYTEIVKLLTQYIVAHTIPPHLEKAEQKIRLGKHLDGVCGTSNKGPDGKLPIDIKRYIEGTTGTLSKSWLGGKIKTRKSKKSKK</sequence>
<dbReference type="EMBL" id="MN740307">
    <property type="protein sequence ID" value="QHT99386.1"/>
    <property type="molecule type" value="Genomic_DNA"/>
</dbReference>
<dbReference type="AlphaFoldDB" id="A0A6C0J433"/>
<reference evidence="4" key="1">
    <citation type="journal article" date="2020" name="Nature">
        <title>Giant virus diversity and host interactions through global metagenomics.</title>
        <authorList>
            <person name="Schulz F."/>
            <person name="Roux S."/>
            <person name="Paez-Espino D."/>
            <person name="Jungbluth S."/>
            <person name="Walsh D.A."/>
            <person name="Denef V.J."/>
            <person name="McMahon K.D."/>
            <person name="Konstantinidis K.T."/>
            <person name="Eloe-Fadrosh E.A."/>
            <person name="Kyrpides N.C."/>
            <person name="Woyke T."/>
        </authorList>
    </citation>
    <scope>NUCLEOTIDE SEQUENCE</scope>
    <source>
        <strain evidence="4">GVMAG-M-3300025699-48</strain>
    </source>
</reference>
<dbReference type="SUPFAM" id="SSF48403">
    <property type="entry name" value="Ankyrin repeat"/>
    <property type="match status" value="3"/>
</dbReference>
<dbReference type="Pfam" id="PF12796">
    <property type="entry name" value="Ank_2"/>
    <property type="match status" value="5"/>
</dbReference>
<evidence type="ECO:0000313" key="4">
    <source>
        <dbReference type="EMBL" id="QHT99386.1"/>
    </source>
</evidence>